<keyword evidence="10" id="KW-0408">Iron</keyword>
<dbReference type="Pfam" id="PF00730">
    <property type="entry name" value="HhH-GPD"/>
    <property type="match status" value="1"/>
</dbReference>
<dbReference type="GO" id="GO:0034039">
    <property type="term" value="F:8-oxo-7,8-dihydroguanine DNA N-glycosylase activity"/>
    <property type="evidence" value="ECO:0007669"/>
    <property type="project" value="TreeGrafter"/>
</dbReference>
<dbReference type="CDD" id="cd00056">
    <property type="entry name" value="ENDO3c"/>
    <property type="match status" value="1"/>
</dbReference>
<evidence type="ECO:0000256" key="3">
    <source>
        <dbReference type="ARBA" id="ARBA00008343"/>
    </source>
</evidence>
<comment type="catalytic activity">
    <reaction evidence="1">
        <text>Hydrolyzes free adenine bases from 7,8-dihydro-8-oxoguanine:adenine mismatched double-stranded DNA, leaving an apurinic site.</text>
        <dbReference type="EC" id="3.2.2.31"/>
    </reaction>
</comment>
<dbReference type="InterPro" id="IPR000445">
    <property type="entry name" value="HhH_motif"/>
</dbReference>
<dbReference type="GO" id="GO:0006284">
    <property type="term" value="P:base-excision repair"/>
    <property type="evidence" value="ECO:0007669"/>
    <property type="project" value="InterPro"/>
</dbReference>
<sequence>MKTKRARYCCGAAAPPKDLEDCGEALLRWWDRGHRSMPWRREAPLADRFQWAYQVWVSEVMLQQTQVDRVVPYYEKWLAKWPTVDALAEASIDEVRALWTGLGYYRRAAFLVEGAKQIVAMDAPPKTRDAWLKVKGVGPYTAAAIASICFDERVPVVDGNVVRVLARLRAVEEPNEKLWWRLAGEIVNAACDRPGDANQALMELGATVCTKANPSCDACPLRDECDGADNPERYYPFKKSKTTKPKRVRLLVCVLQRAAATAADDRDLWTNGDFAILRRPEDDALLSGLWQLPSRLLETDDIDAEIDAVLEDLLPSVGGGGSNNNNNNNSDAVLRRARLTDDKPLAHSITNRRYDIHVAWLVVDAAATTSGTTSSSSLEWCDEAGLAAKGASSILAKALGKARSFALAAPPEKKRKG</sequence>
<gene>
    <name evidence="15" type="ORF">CTAYLR_010565</name>
</gene>
<keyword evidence="9" id="KW-0378">Hydrolase</keyword>
<dbReference type="InterPro" id="IPR044298">
    <property type="entry name" value="MIG/MutY"/>
</dbReference>
<dbReference type="GO" id="GO:0006298">
    <property type="term" value="P:mismatch repair"/>
    <property type="evidence" value="ECO:0007669"/>
    <property type="project" value="TreeGrafter"/>
</dbReference>
<keyword evidence="7" id="KW-0479">Metal-binding</keyword>
<evidence type="ECO:0000256" key="7">
    <source>
        <dbReference type="ARBA" id="ARBA00022723"/>
    </source>
</evidence>
<name>A0AAD7XR38_9STRA</name>
<evidence type="ECO:0000256" key="1">
    <source>
        <dbReference type="ARBA" id="ARBA00000843"/>
    </source>
</evidence>
<reference evidence="15" key="1">
    <citation type="submission" date="2023-01" db="EMBL/GenBank/DDBJ databases">
        <title>Metagenome sequencing of chrysophaentin producing Chrysophaeum taylorii.</title>
        <authorList>
            <person name="Davison J."/>
            <person name="Bewley C."/>
        </authorList>
    </citation>
    <scope>NUCLEOTIDE SEQUENCE</scope>
    <source>
        <strain evidence="15">NIES-1699</strain>
    </source>
</reference>
<evidence type="ECO:0000313" key="15">
    <source>
        <dbReference type="EMBL" id="KAJ8606106.1"/>
    </source>
</evidence>
<evidence type="ECO:0000256" key="4">
    <source>
        <dbReference type="ARBA" id="ARBA00012045"/>
    </source>
</evidence>
<dbReference type="SMART" id="SM00525">
    <property type="entry name" value="FES"/>
    <property type="match status" value="1"/>
</dbReference>
<evidence type="ECO:0000256" key="11">
    <source>
        <dbReference type="ARBA" id="ARBA00023014"/>
    </source>
</evidence>
<dbReference type="FunFam" id="1.10.340.30:FF:000002">
    <property type="entry name" value="Adenine DNA glycosylase"/>
    <property type="match status" value="1"/>
</dbReference>
<evidence type="ECO:0000259" key="14">
    <source>
        <dbReference type="SMART" id="SM00478"/>
    </source>
</evidence>
<comment type="similarity">
    <text evidence="3">Belongs to the Nth/MutY family.</text>
</comment>
<dbReference type="PANTHER" id="PTHR42944">
    <property type="entry name" value="ADENINE DNA GLYCOSYLASE"/>
    <property type="match status" value="1"/>
</dbReference>
<evidence type="ECO:0000256" key="13">
    <source>
        <dbReference type="ARBA" id="ARBA00023295"/>
    </source>
</evidence>
<keyword evidence="11" id="KW-0411">Iron-sulfur</keyword>
<dbReference type="GO" id="GO:0046872">
    <property type="term" value="F:metal ion binding"/>
    <property type="evidence" value="ECO:0007669"/>
    <property type="project" value="UniProtKB-KW"/>
</dbReference>
<proteinExistence type="inferred from homology"/>
<dbReference type="Pfam" id="PF00633">
    <property type="entry name" value="HHH"/>
    <property type="match status" value="1"/>
</dbReference>
<dbReference type="GO" id="GO:0005634">
    <property type="term" value="C:nucleus"/>
    <property type="evidence" value="ECO:0007669"/>
    <property type="project" value="TreeGrafter"/>
</dbReference>
<keyword evidence="16" id="KW-1185">Reference proteome</keyword>
<dbReference type="EC" id="3.2.2.31" evidence="4"/>
<keyword evidence="6" id="KW-0004">4Fe-4S</keyword>
<dbReference type="InterPro" id="IPR011257">
    <property type="entry name" value="DNA_glycosylase"/>
</dbReference>
<evidence type="ECO:0000313" key="16">
    <source>
        <dbReference type="Proteomes" id="UP001230188"/>
    </source>
</evidence>
<keyword evidence="8" id="KW-0227">DNA damage</keyword>
<comment type="cofactor">
    <cofactor evidence="2">
        <name>[4Fe-4S] cluster</name>
        <dbReference type="ChEBI" id="CHEBI:49883"/>
    </cofactor>
</comment>
<dbReference type="GO" id="GO:0032357">
    <property type="term" value="F:oxidized purine DNA binding"/>
    <property type="evidence" value="ECO:0007669"/>
    <property type="project" value="TreeGrafter"/>
</dbReference>
<evidence type="ECO:0000256" key="8">
    <source>
        <dbReference type="ARBA" id="ARBA00022763"/>
    </source>
</evidence>
<evidence type="ECO:0000256" key="2">
    <source>
        <dbReference type="ARBA" id="ARBA00001966"/>
    </source>
</evidence>
<dbReference type="InterPro" id="IPR023170">
    <property type="entry name" value="HhH_base_excis_C"/>
</dbReference>
<evidence type="ECO:0000256" key="5">
    <source>
        <dbReference type="ARBA" id="ARBA00022023"/>
    </source>
</evidence>
<dbReference type="InterPro" id="IPR003265">
    <property type="entry name" value="HhH-GPD_domain"/>
</dbReference>
<dbReference type="Proteomes" id="UP001230188">
    <property type="component" value="Unassembled WGS sequence"/>
</dbReference>
<dbReference type="Gene3D" id="3.90.79.10">
    <property type="entry name" value="Nucleoside Triphosphate Pyrophosphohydrolase"/>
    <property type="match status" value="1"/>
</dbReference>
<dbReference type="Gene3D" id="1.10.1670.10">
    <property type="entry name" value="Helix-hairpin-Helix base-excision DNA repair enzymes (C-terminal)"/>
    <property type="match status" value="1"/>
</dbReference>
<dbReference type="EMBL" id="JAQMWT010000294">
    <property type="protein sequence ID" value="KAJ8606106.1"/>
    <property type="molecule type" value="Genomic_DNA"/>
</dbReference>
<dbReference type="GO" id="GO:0035485">
    <property type="term" value="F:adenine/guanine mispair binding"/>
    <property type="evidence" value="ECO:0007669"/>
    <property type="project" value="TreeGrafter"/>
</dbReference>
<dbReference type="Gene3D" id="1.10.340.30">
    <property type="entry name" value="Hypothetical protein, domain 2"/>
    <property type="match status" value="1"/>
</dbReference>
<dbReference type="GO" id="GO:0051539">
    <property type="term" value="F:4 iron, 4 sulfur cluster binding"/>
    <property type="evidence" value="ECO:0007669"/>
    <property type="project" value="UniProtKB-KW"/>
</dbReference>
<organism evidence="15 16">
    <name type="scientific">Chrysophaeum taylorii</name>
    <dbReference type="NCBI Taxonomy" id="2483200"/>
    <lineage>
        <taxon>Eukaryota</taxon>
        <taxon>Sar</taxon>
        <taxon>Stramenopiles</taxon>
        <taxon>Ochrophyta</taxon>
        <taxon>Pelagophyceae</taxon>
        <taxon>Pelagomonadales</taxon>
        <taxon>Pelagomonadaceae</taxon>
        <taxon>Chrysophaeum</taxon>
    </lineage>
</organism>
<dbReference type="PANTHER" id="PTHR42944:SF1">
    <property type="entry name" value="ADENINE DNA GLYCOSYLASE"/>
    <property type="match status" value="1"/>
</dbReference>
<evidence type="ECO:0000256" key="6">
    <source>
        <dbReference type="ARBA" id="ARBA00022485"/>
    </source>
</evidence>
<dbReference type="SMART" id="SM00478">
    <property type="entry name" value="ENDO3c"/>
    <property type="match status" value="1"/>
</dbReference>
<accession>A0AAD7XR38</accession>
<evidence type="ECO:0000256" key="10">
    <source>
        <dbReference type="ARBA" id="ARBA00023004"/>
    </source>
</evidence>
<keyword evidence="12" id="KW-0234">DNA repair</keyword>
<dbReference type="SUPFAM" id="SSF48150">
    <property type="entry name" value="DNA-glycosylase"/>
    <property type="match status" value="1"/>
</dbReference>
<keyword evidence="13" id="KW-0326">Glycosidase</keyword>
<dbReference type="GO" id="GO:0000701">
    <property type="term" value="F:purine-specific mismatch base pair DNA N-glycosylase activity"/>
    <property type="evidence" value="ECO:0007669"/>
    <property type="project" value="UniProtKB-EC"/>
</dbReference>
<feature type="domain" description="HhH-GPD" evidence="14">
    <location>
        <begin position="61"/>
        <end position="207"/>
    </location>
</feature>
<dbReference type="InterPro" id="IPR003651">
    <property type="entry name" value="Endonuclease3_FeS-loop_motif"/>
</dbReference>
<dbReference type="AlphaFoldDB" id="A0AAD7XR38"/>
<evidence type="ECO:0000256" key="12">
    <source>
        <dbReference type="ARBA" id="ARBA00023204"/>
    </source>
</evidence>
<protein>
    <recommendedName>
        <fullName evidence="5">Adenine DNA glycosylase</fullName>
        <ecNumber evidence="4">3.2.2.31</ecNumber>
    </recommendedName>
</protein>
<evidence type="ECO:0000256" key="9">
    <source>
        <dbReference type="ARBA" id="ARBA00022801"/>
    </source>
</evidence>
<comment type="caution">
    <text evidence="15">The sequence shown here is derived from an EMBL/GenBank/DDBJ whole genome shotgun (WGS) entry which is preliminary data.</text>
</comment>